<sequence length="426" mass="47545">MSGLTCAGKKIYDTLIDPENQGAQVMVDKYYKECSLLSELRHPHIVQFLGICFLPDSQLPVLVMERLQGSLDELLETTPNIPLHTKLSILHDVATGLVFLHNRSPAVIHRDLTARNVLLNATMTAKIADLGNSRISTLRPGQLAQTMTKGIPGTLVYMPPEASTDHYGPPLDMFSFGHLSLFTAIQVFPGDLLPSTYTDPRKKKVKARTELERRENYIATLEGKLGKKYALVVFIKECLAYEPASRPTAEKALEKLDSMKKTQQDPYQGMNRLQLEKLLEGNSSASERVKELQSHIIQMKAEKSGLKDVCQAKKKMVHVMQLENSLLKQQMADKDSLLSTQESALSTKETEFVSLKAQFEAGLRRTRSLEEELKARISMLSVKDASIEALTEELKGKDKMLKAKKSEDGEAENLGITKAEDEVTCK</sequence>
<feature type="domain" description="Protein kinase" evidence="7">
    <location>
        <begin position="1"/>
        <end position="268"/>
    </location>
</feature>
<dbReference type="GO" id="GO:0004674">
    <property type="term" value="F:protein serine/threonine kinase activity"/>
    <property type="evidence" value="ECO:0007669"/>
    <property type="project" value="TreeGrafter"/>
</dbReference>
<evidence type="ECO:0000256" key="1">
    <source>
        <dbReference type="ARBA" id="ARBA00022679"/>
    </source>
</evidence>
<dbReference type="GO" id="GO:0043022">
    <property type="term" value="F:ribosome binding"/>
    <property type="evidence" value="ECO:0007669"/>
    <property type="project" value="InterPro"/>
</dbReference>
<keyword evidence="2" id="KW-0547">Nucleotide-binding</keyword>
<keyword evidence="5" id="KW-0175">Coiled coil</keyword>
<gene>
    <name evidence="8" type="ORF">GBAR_LOCUS17200</name>
</gene>
<keyword evidence="3" id="KW-0418">Kinase</keyword>
<dbReference type="Gene3D" id="1.10.510.10">
    <property type="entry name" value="Transferase(Phosphotransferase) domain 1"/>
    <property type="match status" value="1"/>
</dbReference>
<proteinExistence type="predicted"/>
<evidence type="ECO:0000256" key="2">
    <source>
        <dbReference type="ARBA" id="ARBA00022741"/>
    </source>
</evidence>
<dbReference type="PANTHER" id="PTHR44329:SF288">
    <property type="entry name" value="MITOGEN-ACTIVATED PROTEIN KINASE KINASE KINASE 20"/>
    <property type="match status" value="1"/>
</dbReference>
<reference evidence="8" key="1">
    <citation type="submission" date="2023-03" db="EMBL/GenBank/DDBJ databases">
        <authorList>
            <person name="Steffen K."/>
            <person name="Cardenas P."/>
        </authorList>
    </citation>
    <scope>NUCLEOTIDE SEQUENCE</scope>
</reference>
<evidence type="ECO:0000313" key="8">
    <source>
        <dbReference type="EMBL" id="CAI8030337.1"/>
    </source>
</evidence>
<dbReference type="Proteomes" id="UP001174909">
    <property type="component" value="Unassembled WGS sequence"/>
</dbReference>
<dbReference type="InterPro" id="IPR008266">
    <property type="entry name" value="Tyr_kinase_AS"/>
</dbReference>
<organism evidence="8 9">
    <name type="scientific">Geodia barretti</name>
    <name type="common">Barrett's horny sponge</name>
    <dbReference type="NCBI Taxonomy" id="519541"/>
    <lineage>
        <taxon>Eukaryota</taxon>
        <taxon>Metazoa</taxon>
        <taxon>Porifera</taxon>
        <taxon>Demospongiae</taxon>
        <taxon>Heteroscleromorpha</taxon>
        <taxon>Tetractinellida</taxon>
        <taxon>Astrophorina</taxon>
        <taxon>Geodiidae</taxon>
        <taxon>Geodia</taxon>
    </lineage>
</organism>
<evidence type="ECO:0000256" key="5">
    <source>
        <dbReference type="SAM" id="Coils"/>
    </source>
</evidence>
<dbReference type="PROSITE" id="PS50011">
    <property type="entry name" value="PROTEIN_KINASE_DOM"/>
    <property type="match status" value="1"/>
</dbReference>
<feature type="coiled-coil region" evidence="5">
    <location>
        <begin position="275"/>
        <end position="302"/>
    </location>
</feature>
<accession>A0AA35SJL7</accession>
<keyword evidence="9" id="KW-1185">Reference proteome</keyword>
<dbReference type="PROSITE" id="PS00109">
    <property type="entry name" value="PROTEIN_KINASE_TYR"/>
    <property type="match status" value="1"/>
</dbReference>
<dbReference type="InterPro" id="IPR051681">
    <property type="entry name" value="Ser/Thr_Kinases-Pseudokinases"/>
</dbReference>
<evidence type="ECO:0000256" key="3">
    <source>
        <dbReference type="ARBA" id="ARBA00022777"/>
    </source>
</evidence>
<evidence type="ECO:0000259" key="7">
    <source>
        <dbReference type="PROSITE" id="PS50011"/>
    </source>
</evidence>
<keyword evidence="4" id="KW-0067">ATP-binding</keyword>
<dbReference type="InterPro" id="IPR000719">
    <property type="entry name" value="Prot_kinase_dom"/>
</dbReference>
<evidence type="ECO:0000256" key="6">
    <source>
        <dbReference type="SAM" id="MobiDB-lite"/>
    </source>
</evidence>
<evidence type="ECO:0000256" key="4">
    <source>
        <dbReference type="ARBA" id="ARBA00022840"/>
    </source>
</evidence>
<feature type="region of interest" description="Disordered" evidence="6">
    <location>
        <begin position="400"/>
        <end position="426"/>
    </location>
</feature>
<protein>
    <submittedName>
        <fullName evidence="8">U-box domain-containing protein 34</fullName>
    </submittedName>
</protein>
<dbReference type="EMBL" id="CASHTH010002471">
    <property type="protein sequence ID" value="CAI8030337.1"/>
    <property type="molecule type" value="Genomic_DNA"/>
</dbReference>
<evidence type="ECO:0000313" key="9">
    <source>
        <dbReference type="Proteomes" id="UP001174909"/>
    </source>
</evidence>
<dbReference type="InterPro" id="IPR011009">
    <property type="entry name" value="Kinase-like_dom_sf"/>
</dbReference>
<dbReference type="PANTHER" id="PTHR44329">
    <property type="entry name" value="SERINE/THREONINE-PROTEIN KINASE TNNI3K-RELATED"/>
    <property type="match status" value="1"/>
</dbReference>
<dbReference type="Pfam" id="PF00069">
    <property type="entry name" value="Pkinase"/>
    <property type="match status" value="1"/>
</dbReference>
<dbReference type="AlphaFoldDB" id="A0AA35SJL7"/>
<dbReference type="SUPFAM" id="SSF56112">
    <property type="entry name" value="Protein kinase-like (PK-like)"/>
    <property type="match status" value="1"/>
</dbReference>
<keyword evidence="1" id="KW-0808">Transferase</keyword>
<comment type="caution">
    <text evidence="8">The sequence shown here is derived from an EMBL/GenBank/DDBJ whole genome shotgun (WGS) entry which is preliminary data.</text>
</comment>
<name>A0AA35SJL7_GEOBA</name>
<dbReference type="GO" id="GO:0005524">
    <property type="term" value="F:ATP binding"/>
    <property type="evidence" value="ECO:0007669"/>
    <property type="project" value="UniProtKB-KW"/>
</dbReference>